<dbReference type="AlphaFoldDB" id="A0A422NI03"/>
<keyword evidence="2" id="KW-1185">Reference proteome</keyword>
<accession>A0A422NI03</accession>
<dbReference type="OMA" id="HVEYWYN"/>
<sequence>MNTRFTKIVPLPSKPSVKWHLMHEEYYPIFVPERREQVQYWYNKIATGKQRDTFRRVCQEIYTQDPDLPDPEYTAKYTLQVAFCEVKIMLKHYGLVLSDVGKKLARVWILHVASPRDKDSFREVFTGAQSVFIPLSVMKTDYRSPDEDAYEGIDRSNFLWSVDWTNLEAEEKRAQIYRQRHSTRSLSLQTDRPRVTKPKNQFDGFSPLTALGYADDTEEEAINKLRNKLEETGESDRYFTVDGCTVYVAGGSKKANPSNVSSTKHGVIATVYGD</sequence>
<dbReference type="OrthoDB" id="270654at2759"/>
<proteinExistence type="predicted"/>
<comment type="caution">
    <text evidence="1">The sequence shown here is derived from an EMBL/GenBank/DDBJ whole genome shotgun (WGS) entry which is preliminary data.</text>
</comment>
<evidence type="ECO:0000313" key="1">
    <source>
        <dbReference type="EMBL" id="RNF05113.1"/>
    </source>
</evidence>
<evidence type="ECO:0000313" key="2">
    <source>
        <dbReference type="Proteomes" id="UP000283634"/>
    </source>
</evidence>
<dbReference type="RefSeq" id="XP_029238488.1">
    <property type="nucleotide sequence ID" value="XM_029381752.1"/>
</dbReference>
<gene>
    <name evidence="1" type="ORF">TraAM80_04842</name>
</gene>
<dbReference type="Proteomes" id="UP000283634">
    <property type="component" value="Unassembled WGS sequence"/>
</dbReference>
<reference evidence="1 2" key="1">
    <citation type="journal article" date="2018" name="BMC Genomics">
        <title>Genomic comparison of Trypanosoma conorhini and Trypanosoma rangeli to Trypanosoma cruzi strains of high and low virulence.</title>
        <authorList>
            <person name="Bradwell K.R."/>
            <person name="Koparde V.N."/>
            <person name="Matveyev A.V."/>
            <person name="Serrano M.G."/>
            <person name="Alves J.M."/>
            <person name="Parikh H."/>
            <person name="Huang B."/>
            <person name="Lee V."/>
            <person name="Espinosa-Alvarez O."/>
            <person name="Ortiz P.A."/>
            <person name="Costa-Martins A.G."/>
            <person name="Teixeira M.M."/>
            <person name="Buck G.A."/>
        </authorList>
    </citation>
    <scope>NUCLEOTIDE SEQUENCE [LARGE SCALE GENOMIC DNA]</scope>
    <source>
        <strain evidence="1 2">AM80</strain>
    </source>
</reference>
<dbReference type="EMBL" id="MKGL01000143">
    <property type="protein sequence ID" value="RNF05113.1"/>
    <property type="molecule type" value="Genomic_DNA"/>
</dbReference>
<organism evidence="1 2">
    <name type="scientific">Trypanosoma rangeli</name>
    <dbReference type="NCBI Taxonomy" id="5698"/>
    <lineage>
        <taxon>Eukaryota</taxon>
        <taxon>Discoba</taxon>
        <taxon>Euglenozoa</taxon>
        <taxon>Kinetoplastea</taxon>
        <taxon>Metakinetoplastina</taxon>
        <taxon>Trypanosomatida</taxon>
        <taxon>Trypanosomatidae</taxon>
        <taxon>Trypanosoma</taxon>
        <taxon>Herpetosoma</taxon>
    </lineage>
</organism>
<dbReference type="GeneID" id="40328775"/>
<name>A0A422NI03_TRYRA</name>
<protein>
    <submittedName>
        <fullName evidence="1">Uncharacterized protein</fullName>
    </submittedName>
</protein>